<sequence length="332" mass="36688">MPVIPTLLMRTVIQALITYSRLSGFVMNVLQRLIMKRVWEQTKVWEGFIRCCQRMKPQSFQVLLQLPPAWLSNVFETFPDMREPLLQYVNKLTPQQRQHISSAIVSVLELTPEQLALNQKRELQEQLLRSKEKELLAKEWERKERGKQAALLQAQQEIMKINAQLAQQDSERAKRNQEQPAAVKQESNKEGDGLLGAFPHTSSSSLLGPPPANHPALLANVNTQVPASGYPVDVKPTVSTSVVDQPSTSGKATISPDPTISSAVGPSTIPPPIILPNMPVPFPYNIPPPNIMVPPPVVSGPASAAEVSSLDAPEVKEERCSTPTQDEPDDVK</sequence>
<dbReference type="PANTHER" id="PTHR15245">
    <property type="entry name" value="SYMPLEKIN-RELATED"/>
    <property type="match status" value="1"/>
</dbReference>
<keyword evidence="4" id="KW-1185">Reference proteome</keyword>
<dbReference type="InterPro" id="IPR021850">
    <property type="entry name" value="Symplekin/Pta1"/>
</dbReference>
<evidence type="ECO:0000256" key="1">
    <source>
        <dbReference type="SAM" id="MobiDB-lite"/>
    </source>
</evidence>
<dbReference type="AlphaFoldDB" id="H2YTL7"/>
<evidence type="ECO:0000313" key="3">
    <source>
        <dbReference type="Ensembl" id="ENSCSAVP00000008677.1"/>
    </source>
</evidence>
<feature type="compositionally biased region" description="Low complexity" evidence="1">
    <location>
        <begin position="299"/>
        <end position="309"/>
    </location>
</feature>
<dbReference type="Pfam" id="PF12295">
    <property type="entry name" value="Symplekin_C"/>
    <property type="match status" value="1"/>
</dbReference>
<dbReference type="HOGENOM" id="CLU_836666_0_0_1"/>
<dbReference type="InterPro" id="IPR022075">
    <property type="entry name" value="Symplekin_C"/>
</dbReference>
<feature type="region of interest" description="Disordered" evidence="1">
    <location>
        <begin position="165"/>
        <end position="217"/>
    </location>
</feature>
<feature type="domain" description="Symplekin C-terminal" evidence="2">
    <location>
        <begin position="3"/>
        <end position="76"/>
    </location>
</feature>
<dbReference type="GO" id="GO:0005847">
    <property type="term" value="C:mRNA cleavage and polyadenylation specificity factor complex"/>
    <property type="evidence" value="ECO:0007669"/>
    <property type="project" value="TreeGrafter"/>
</dbReference>
<dbReference type="PANTHER" id="PTHR15245:SF20">
    <property type="entry name" value="SYMPLEKIN"/>
    <property type="match status" value="1"/>
</dbReference>
<name>H2YTL7_CIOSA</name>
<reference evidence="4" key="1">
    <citation type="submission" date="2003-08" db="EMBL/GenBank/DDBJ databases">
        <authorList>
            <person name="Birren B."/>
            <person name="Nusbaum C."/>
            <person name="Abebe A."/>
            <person name="Abouelleil A."/>
            <person name="Adekoya E."/>
            <person name="Ait-zahra M."/>
            <person name="Allen N."/>
            <person name="Allen T."/>
            <person name="An P."/>
            <person name="Anderson M."/>
            <person name="Anderson S."/>
            <person name="Arachchi H."/>
            <person name="Armbruster J."/>
            <person name="Bachantsang P."/>
            <person name="Baldwin J."/>
            <person name="Barry A."/>
            <person name="Bayul T."/>
            <person name="Blitshsteyn B."/>
            <person name="Bloom T."/>
            <person name="Blye J."/>
            <person name="Boguslavskiy L."/>
            <person name="Borowsky M."/>
            <person name="Boukhgalter B."/>
            <person name="Brunache A."/>
            <person name="Butler J."/>
            <person name="Calixte N."/>
            <person name="Calvo S."/>
            <person name="Camarata J."/>
            <person name="Campo K."/>
            <person name="Chang J."/>
            <person name="Cheshatsang Y."/>
            <person name="Citroen M."/>
            <person name="Collymore A."/>
            <person name="Considine T."/>
            <person name="Cook A."/>
            <person name="Cooke P."/>
            <person name="Corum B."/>
            <person name="Cuomo C."/>
            <person name="David R."/>
            <person name="Dawoe T."/>
            <person name="Degray S."/>
            <person name="Dodge S."/>
            <person name="Dooley K."/>
            <person name="Dorje P."/>
            <person name="Dorjee K."/>
            <person name="Dorris L."/>
            <person name="Duffey N."/>
            <person name="Dupes A."/>
            <person name="Elkins T."/>
            <person name="Engels R."/>
            <person name="Erickson J."/>
            <person name="Farina A."/>
            <person name="Faro S."/>
            <person name="Ferreira P."/>
            <person name="Fischer H."/>
            <person name="Fitzgerald M."/>
            <person name="Foley K."/>
            <person name="Gage D."/>
            <person name="Galagan J."/>
            <person name="Gearin G."/>
            <person name="Gnerre S."/>
            <person name="Gnirke A."/>
            <person name="Goyette A."/>
            <person name="Graham J."/>
            <person name="Grandbois E."/>
            <person name="Gyaltsen K."/>
            <person name="Hafez N."/>
            <person name="Hagopian D."/>
            <person name="Hagos B."/>
            <person name="Hall J."/>
            <person name="Hatcher B."/>
            <person name="Heller A."/>
            <person name="Higgins H."/>
            <person name="Honan T."/>
            <person name="Horn A."/>
            <person name="Houde N."/>
            <person name="Hughes L."/>
            <person name="Hulme W."/>
            <person name="Husby E."/>
            <person name="Iliev I."/>
            <person name="Jaffe D."/>
            <person name="Jones C."/>
            <person name="Kamal M."/>
            <person name="Kamat A."/>
            <person name="Kamvysselis M."/>
            <person name="Karlsson E."/>
            <person name="Kells C."/>
            <person name="Kieu A."/>
            <person name="Kisner P."/>
            <person name="Kodira C."/>
            <person name="Kulbokas E."/>
            <person name="Labutti K."/>
            <person name="Lama D."/>
            <person name="Landers T."/>
            <person name="Leger J."/>
            <person name="Levine S."/>
            <person name="Lewis D."/>
            <person name="Lewis T."/>
            <person name="Lindblad-toh K."/>
            <person name="Liu X."/>
            <person name="Lokyitsang T."/>
            <person name="Lokyitsang Y."/>
            <person name="Lucien O."/>
            <person name="Lui A."/>
            <person name="Ma L.J."/>
            <person name="Mabbitt R."/>
            <person name="Macdonald J."/>
            <person name="Maclean C."/>
            <person name="Major J."/>
            <person name="Manning J."/>
            <person name="Marabella R."/>
            <person name="Maru K."/>
            <person name="Matthews C."/>
            <person name="Mauceli E."/>
            <person name="Mccarthy M."/>
            <person name="Mcdonough S."/>
            <person name="Mcghee T."/>
            <person name="Meldrim J."/>
            <person name="Meneus L."/>
            <person name="Mesirov J."/>
            <person name="Mihalev A."/>
            <person name="Mihova T."/>
            <person name="Mikkelsen T."/>
            <person name="Mlenga V."/>
            <person name="Moru K."/>
            <person name="Mozes J."/>
            <person name="Mulrain L."/>
            <person name="Munson G."/>
            <person name="Naylor J."/>
            <person name="Newes C."/>
            <person name="Nguyen C."/>
            <person name="Nguyen N."/>
            <person name="Nguyen T."/>
            <person name="Nicol R."/>
            <person name="Nielsen C."/>
            <person name="Nizzari M."/>
            <person name="Norbu C."/>
            <person name="Norbu N."/>
            <person name="O'donnell P."/>
            <person name="Okoawo O."/>
            <person name="O'leary S."/>
            <person name="Omotosho B."/>
            <person name="O'neill K."/>
            <person name="Osman S."/>
            <person name="Parker S."/>
            <person name="Perrin D."/>
            <person name="Phunkhang P."/>
            <person name="Piqani B."/>
            <person name="Purcell S."/>
            <person name="Rachupka T."/>
            <person name="Ramasamy U."/>
            <person name="Rameau R."/>
            <person name="Ray V."/>
            <person name="Raymond C."/>
            <person name="Retta R."/>
            <person name="Richardson S."/>
            <person name="Rise C."/>
            <person name="Rodriguez J."/>
            <person name="Rogers J."/>
            <person name="Rogov P."/>
            <person name="Rutman M."/>
            <person name="Schupbach R."/>
            <person name="Seaman C."/>
            <person name="Settipalli S."/>
            <person name="Sharpe T."/>
            <person name="Sheridan J."/>
            <person name="Sherpa N."/>
            <person name="Shi J."/>
            <person name="Smirnov S."/>
            <person name="Smith C."/>
            <person name="Sougnez C."/>
            <person name="Spencer B."/>
            <person name="Stalker J."/>
            <person name="Stange-thomann N."/>
            <person name="Stavropoulos S."/>
            <person name="Stetson K."/>
            <person name="Stone C."/>
            <person name="Stone S."/>
            <person name="Stubbs M."/>
            <person name="Talamas J."/>
            <person name="Tchuinga P."/>
            <person name="Tenzing P."/>
            <person name="Tesfaye S."/>
            <person name="Theodore J."/>
            <person name="Thoulutsang Y."/>
            <person name="Topham K."/>
            <person name="Towey S."/>
            <person name="Tsamla T."/>
            <person name="Tsomo N."/>
            <person name="Vallee D."/>
            <person name="Vassiliev H."/>
            <person name="Venkataraman V."/>
            <person name="Vinson J."/>
            <person name="Vo A."/>
            <person name="Wade C."/>
            <person name="Wang S."/>
            <person name="Wangchuk T."/>
            <person name="Wangdi T."/>
            <person name="Whittaker C."/>
            <person name="Wilkinson J."/>
            <person name="Wu Y."/>
            <person name="Wyman D."/>
            <person name="Yadav S."/>
            <person name="Yang S."/>
            <person name="Yang X."/>
            <person name="Yeager S."/>
            <person name="Yee E."/>
            <person name="Young G."/>
            <person name="Zainoun J."/>
            <person name="Zembeck L."/>
            <person name="Zimmer A."/>
            <person name="Zody M."/>
            <person name="Lander E."/>
        </authorList>
    </citation>
    <scope>NUCLEOTIDE SEQUENCE [LARGE SCALE GENOMIC DNA]</scope>
</reference>
<dbReference type="GeneTree" id="ENSGT00390000017045"/>
<organism evidence="3 4">
    <name type="scientific">Ciona savignyi</name>
    <name type="common">Pacific transparent sea squirt</name>
    <dbReference type="NCBI Taxonomy" id="51511"/>
    <lineage>
        <taxon>Eukaryota</taxon>
        <taxon>Metazoa</taxon>
        <taxon>Chordata</taxon>
        <taxon>Tunicata</taxon>
        <taxon>Ascidiacea</taxon>
        <taxon>Phlebobranchia</taxon>
        <taxon>Cionidae</taxon>
        <taxon>Ciona</taxon>
    </lineage>
</organism>
<evidence type="ECO:0000313" key="4">
    <source>
        <dbReference type="Proteomes" id="UP000007875"/>
    </source>
</evidence>
<feature type="region of interest" description="Disordered" evidence="1">
    <location>
        <begin position="294"/>
        <end position="332"/>
    </location>
</feature>
<accession>H2YTL7</accession>
<reference evidence="3" key="2">
    <citation type="submission" date="2025-08" db="UniProtKB">
        <authorList>
            <consortium name="Ensembl"/>
        </authorList>
    </citation>
    <scope>IDENTIFICATION</scope>
</reference>
<feature type="region of interest" description="Disordered" evidence="1">
    <location>
        <begin position="240"/>
        <end position="265"/>
    </location>
</feature>
<reference evidence="3" key="3">
    <citation type="submission" date="2025-09" db="UniProtKB">
        <authorList>
            <consortium name="Ensembl"/>
        </authorList>
    </citation>
    <scope>IDENTIFICATION</scope>
</reference>
<proteinExistence type="predicted"/>
<dbReference type="Ensembl" id="ENSCSAVT00000008787.1">
    <property type="protein sequence ID" value="ENSCSAVP00000008677.1"/>
    <property type="gene ID" value="ENSCSAVG00000005154.1"/>
</dbReference>
<dbReference type="Proteomes" id="UP000007875">
    <property type="component" value="Unassembled WGS sequence"/>
</dbReference>
<evidence type="ECO:0000259" key="2">
    <source>
        <dbReference type="Pfam" id="PF12295"/>
    </source>
</evidence>
<protein>
    <recommendedName>
        <fullName evidence="2">Symplekin C-terminal domain-containing protein</fullName>
    </recommendedName>
</protein>